<proteinExistence type="predicted"/>
<dbReference type="EMBL" id="RWGY01000026">
    <property type="protein sequence ID" value="TVU20939.1"/>
    <property type="molecule type" value="Genomic_DNA"/>
</dbReference>
<gene>
    <name evidence="2" type="ORF">EJB05_30545</name>
</gene>
<feature type="domain" description="NmrA-like" evidence="1">
    <location>
        <begin position="139"/>
        <end position="341"/>
    </location>
</feature>
<dbReference type="InterPro" id="IPR036291">
    <property type="entry name" value="NAD(P)-bd_dom_sf"/>
</dbReference>
<sequence length="345" mass="38064">MLSSILVIGGTGMIGQHLVMASINAGHPTAVLVRPASVHDPGKVRLVENFKADGAIIVYGDIDDHEGLVRVIKQSDVVISALGHTSPEEVESQLKIVAAIQEAGNIRKIIATGEDYPKDQGDVTLTTEFEESNANENDRFLPSEYGCNVELAEYMLEPARSILGAILRVREALKVSGIPHTIISSNWIQGFLLPRAGDPEANGPPETRVTILGDGKKQVFFINEKDMSAVTIKAVEDPRTLNKIVYMRPQENLCSLNRLVSLWENKLGNTLEKSYVSEEEIVKKILESSFPLNFQLAVVHWTLVAKEPKLREKGIGASARDEVEATELYPDMKYITVEEYLDSLM</sequence>
<dbReference type="PANTHER" id="PTHR43349">
    <property type="entry name" value="PINORESINOL REDUCTASE-RELATED"/>
    <property type="match status" value="1"/>
</dbReference>
<evidence type="ECO:0000313" key="3">
    <source>
        <dbReference type="Proteomes" id="UP000324897"/>
    </source>
</evidence>
<organism evidence="2 3">
    <name type="scientific">Eragrostis curvula</name>
    <name type="common">weeping love grass</name>
    <dbReference type="NCBI Taxonomy" id="38414"/>
    <lineage>
        <taxon>Eukaryota</taxon>
        <taxon>Viridiplantae</taxon>
        <taxon>Streptophyta</taxon>
        <taxon>Embryophyta</taxon>
        <taxon>Tracheophyta</taxon>
        <taxon>Spermatophyta</taxon>
        <taxon>Magnoliopsida</taxon>
        <taxon>Liliopsida</taxon>
        <taxon>Poales</taxon>
        <taxon>Poaceae</taxon>
        <taxon>PACMAD clade</taxon>
        <taxon>Chloridoideae</taxon>
        <taxon>Eragrostideae</taxon>
        <taxon>Eragrostidinae</taxon>
        <taxon>Eragrostis</taxon>
    </lineage>
</organism>
<dbReference type="Gene3D" id="3.40.50.720">
    <property type="entry name" value="NAD(P)-binding Rossmann-like Domain"/>
    <property type="match status" value="1"/>
</dbReference>
<dbReference type="AlphaFoldDB" id="A0A5J9UB27"/>
<dbReference type="Gene3D" id="3.90.25.10">
    <property type="entry name" value="UDP-galactose 4-epimerase, domain 1"/>
    <property type="match status" value="1"/>
</dbReference>
<dbReference type="OrthoDB" id="419598at2759"/>
<dbReference type="PANTHER" id="PTHR43349:SF30">
    <property type="entry name" value="NMRA-LIKE DOMAIN-CONTAINING PROTEIN"/>
    <property type="match status" value="1"/>
</dbReference>
<evidence type="ECO:0000259" key="1">
    <source>
        <dbReference type="Pfam" id="PF05368"/>
    </source>
</evidence>
<dbReference type="Gramene" id="TVU20939">
    <property type="protein sequence ID" value="TVU20939"/>
    <property type="gene ID" value="EJB05_30545"/>
</dbReference>
<keyword evidence="3" id="KW-1185">Reference proteome</keyword>
<dbReference type="Pfam" id="PF05368">
    <property type="entry name" value="NmrA"/>
    <property type="match status" value="2"/>
</dbReference>
<reference evidence="2 3" key="1">
    <citation type="journal article" date="2019" name="Sci. Rep.">
        <title>A high-quality genome of Eragrostis curvula grass provides insights into Poaceae evolution and supports new strategies to enhance forage quality.</title>
        <authorList>
            <person name="Carballo J."/>
            <person name="Santos B.A.C.M."/>
            <person name="Zappacosta D."/>
            <person name="Garbus I."/>
            <person name="Selva J.P."/>
            <person name="Gallo C.A."/>
            <person name="Diaz A."/>
            <person name="Albertini E."/>
            <person name="Caccamo M."/>
            <person name="Echenique V."/>
        </authorList>
    </citation>
    <scope>NUCLEOTIDE SEQUENCE [LARGE SCALE GENOMIC DNA]</scope>
    <source>
        <strain evidence="3">cv. Victoria</strain>
        <tissue evidence="2">Leaf</tissue>
    </source>
</reference>
<feature type="non-terminal residue" evidence="2">
    <location>
        <position position="1"/>
    </location>
</feature>
<protein>
    <recommendedName>
        <fullName evidence="1">NmrA-like domain-containing protein</fullName>
    </recommendedName>
</protein>
<accession>A0A5J9UB27</accession>
<dbReference type="SUPFAM" id="SSF51735">
    <property type="entry name" value="NAD(P)-binding Rossmann-fold domains"/>
    <property type="match status" value="1"/>
</dbReference>
<name>A0A5J9UB27_9POAL</name>
<dbReference type="InterPro" id="IPR050608">
    <property type="entry name" value="NmrA-type/Isoflavone_red_sf"/>
</dbReference>
<feature type="domain" description="NmrA-like" evidence="1">
    <location>
        <begin position="3"/>
        <end position="110"/>
    </location>
</feature>
<dbReference type="Proteomes" id="UP000324897">
    <property type="component" value="Unassembled WGS sequence"/>
</dbReference>
<comment type="caution">
    <text evidence="2">The sequence shown here is derived from an EMBL/GenBank/DDBJ whole genome shotgun (WGS) entry which is preliminary data.</text>
</comment>
<evidence type="ECO:0000313" key="2">
    <source>
        <dbReference type="EMBL" id="TVU20939.1"/>
    </source>
</evidence>
<dbReference type="InterPro" id="IPR008030">
    <property type="entry name" value="NmrA-like"/>
</dbReference>